<dbReference type="SUPFAM" id="SSF56935">
    <property type="entry name" value="Porins"/>
    <property type="match status" value="1"/>
</dbReference>
<comment type="similarity">
    <text evidence="7">Belongs to the TonB-dependent receptor family.</text>
</comment>
<protein>
    <submittedName>
        <fullName evidence="9">TonB-linked SusC/RagA family outer membrane protein</fullName>
    </submittedName>
</protein>
<comment type="subcellular location">
    <subcellularLocation>
        <location evidence="1 7">Cell outer membrane</location>
        <topology evidence="1 7">Multi-pass membrane protein</topology>
    </subcellularLocation>
</comment>
<sequence length="1276" mass="143427">MQKTASGSGSSPVVPNGQWRSRRPFTKILLVMKLTTLLLTIAFLQVHAAGSAQNVTISGKDIPLKHVFNAIKQQTGFSVFYTKDILEDSKPVTLSAYNMPLQELLQWVFKEQPVSFTISEKNIILSYQSKTIPQIERLIVNMPGVSGRIVDADGQPLSNVSIRVRGTKRGTTSGSDGQFLLDVKEGEILDISAVGFSPIVLRLNGEIFQVISAERSRNQQTDKEDLSGKSQLVVAAKQYVLIRMVRVSAVLEEAVIFNGYQKIKQKYLTGSVTSLNMDSIMQPGFNTVDKMLEGRVPGLTYMQNSGQSGAAPKLRIRGTSTIMGSREPLWVVDGIVRTNPIPIPADRINDPDFVNLLGNAISGLNPYDIEQIDVLKDATAAALYGVRAANGVIVITTKRGKPGPPVFNYNVTGTYTRRPRYSDRSIYMMDSRERVDVSRELIEKQMVLRGGGLVAYEKAIADYYAGLIDYDSFQKQVDRAETLNTDWLGHTMRDVFATNHTLSVSGGSAAASYRASVGYQSEPGVIRKESNDRYTALLNVLLSHRKFKAEFNIQMSAGKRRYTPQEVGVLNYAYGTSRAIPLYNEDGSLYYYSTVNSNTAHTTKFYDFNTMNIINEMDHTGDRIENSEYIARLNLNYEIANGIQFNSTLAYTGGNAEQITWFEDRTEWAAQLRSRAWDAVNGTFTESRDPLPFGGELRQLTARKQNYTVNGRFDFSKFLDQRKKHQLTAALGAEMLSNRNNGTNRITRGYYPNRGHSFANIDLTKYKDYGSWLQTYGLPMITIDLQNSLRSFLTSTYVFDDRIVISATTSQEYSNAFGSRSNEKFLPTWALSGRWNLHEDLLSQQSWIEYAALRLSYGTQGNMLQGQTPYTIIKKESINTYYNAMAASVTSFPNPDLRWEKKHDYNTSLEFSLLKGKIRGSLGYFYSKTSNAFLTKKVSAANGAPRNSYVVNGGSVENQGVELDLHFRIINNEGSGNRKGFSWRFDPQLGQVFNKLINNKLNSRNVMVDDAILTFQEYLNGTVPVNGKSVNTFYSYRFKTLDPNYGYPVFYGAEPENKTALTAQYNKMTKEEVFNIVMVESGKREPVLQGGINNTFLYRNWSLDVTFTYSVGNKIRLLQIASGNYGTFRPSSQQNIRKEFTERWRYPGDENITNIPAVQGGAAINDQDKSAWWNNASYWVTRPFATDYYQMYDNADLRVVKGDYLKLQSVRLAHTFSREICSKWHVKGATVAITGNNIFTIAHQALRGQDPSQSGSAPNINLSIRPVYAINFNLSF</sequence>
<dbReference type="PROSITE" id="PS52016">
    <property type="entry name" value="TONB_DEPENDENT_REC_3"/>
    <property type="match status" value="1"/>
</dbReference>
<organism evidence="9 10">
    <name type="scientific">Pseudobacter ginsenosidimutans</name>
    <dbReference type="NCBI Taxonomy" id="661488"/>
    <lineage>
        <taxon>Bacteria</taxon>
        <taxon>Pseudomonadati</taxon>
        <taxon>Bacteroidota</taxon>
        <taxon>Chitinophagia</taxon>
        <taxon>Chitinophagales</taxon>
        <taxon>Chitinophagaceae</taxon>
        <taxon>Pseudobacter</taxon>
    </lineage>
</organism>
<keyword evidence="10" id="KW-1185">Reference proteome</keyword>
<name>A0A4V2F1M7_9BACT</name>
<evidence type="ECO:0000313" key="9">
    <source>
        <dbReference type="EMBL" id="RZS74316.1"/>
    </source>
</evidence>
<dbReference type="InterPro" id="IPR023997">
    <property type="entry name" value="TonB-dep_OMP_SusC/RagA_CS"/>
</dbReference>
<keyword evidence="5 7" id="KW-0472">Membrane</keyword>
<evidence type="ECO:0000256" key="6">
    <source>
        <dbReference type="ARBA" id="ARBA00023237"/>
    </source>
</evidence>
<dbReference type="Pfam" id="PF07715">
    <property type="entry name" value="Plug"/>
    <property type="match status" value="1"/>
</dbReference>
<feature type="domain" description="TonB-dependent receptor plug" evidence="8">
    <location>
        <begin position="266"/>
        <end position="392"/>
    </location>
</feature>
<evidence type="ECO:0000256" key="4">
    <source>
        <dbReference type="ARBA" id="ARBA00022692"/>
    </source>
</evidence>
<dbReference type="InterPro" id="IPR039426">
    <property type="entry name" value="TonB-dep_rcpt-like"/>
</dbReference>
<dbReference type="Gene3D" id="2.60.40.1120">
    <property type="entry name" value="Carboxypeptidase-like, regulatory domain"/>
    <property type="match status" value="1"/>
</dbReference>
<reference evidence="9 10" key="1">
    <citation type="submission" date="2019-02" db="EMBL/GenBank/DDBJ databases">
        <title>Genomic Encyclopedia of Type Strains, Phase IV (KMG-IV): sequencing the most valuable type-strain genomes for metagenomic binning, comparative biology and taxonomic classification.</title>
        <authorList>
            <person name="Goeker M."/>
        </authorList>
    </citation>
    <scope>NUCLEOTIDE SEQUENCE [LARGE SCALE GENOMIC DNA]</scope>
    <source>
        <strain evidence="9 10">DSM 18116</strain>
    </source>
</reference>
<gene>
    <name evidence="9" type="ORF">EV199_0160</name>
</gene>
<dbReference type="InterPro" id="IPR008969">
    <property type="entry name" value="CarboxyPept-like_regulatory"/>
</dbReference>
<dbReference type="InterPro" id="IPR037066">
    <property type="entry name" value="Plug_dom_sf"/>
</dbReference>
<evidence type="ECO:0000256" key="3">
    <source>
        <dbReference type="ARBA" id="ARBA00022452"/>
    </source>
</evidence>
<proteinExistence type="inferred from homology"/>
<evidence type="ECO:0000256" key="1">
    <source>
        <dbReference type="ARBA" id="ARBA00004571"/>
    </source>
</evidence>
<dbReference type="SUPFAM" id="SSF49464">
    <property type="entry name" value="Carboxypeptidase regulatory domain-like"/>
    <property type="match status" value="1"/>
</dbReference>
<dbReference type="Gene3D" id="2.40.170.20">
    <property type="entry name" value="TonB-dependent receptor, beta-barrel domain"/>
    <property type="match status" value="1"/>
</dbReference>
<dbReference type="NCBIfam" id="TIGR04057">
    <property type="entry name" value="SusC_RagA_signa"/>
    <property type="match status" value="1"/>
</dbReference>
<dbReference type="InterPro" id="IPR023996">
    <property type="entry name" value="TonB-dep_OMP_SusC/RagA"/>
</dbReference>
<dbReference type="EMBL" id="SGXA01000001">
    <property type="protein sequence ID" value="RZS74316.1"/>
    <property type="molecule type" value="Genomic_DNA"/>
</dbReference>
<keyword evidence="6 7" id="KW-0998">Cell outer membrane</keyword>
<accession>A0A4V2F1M7</accession>
<dbReference type="Gene3D" id="2.170.130.10">
    <property type="entry name" value="TonB-dependent receptor, plug domain"/>
    <property type="match status" value="1"/>
</dbReference>
<evidence type="ECO:0000256" key="2">
    <source>
        <dbReference type="ARBA" id="ARBA00022448"/>
    </source>
</evidence>
<keyword evidence="3 7" id="KW-1134">Transmembrane beta strand</keyword>
<evidence type="ECO:0000313" key="10">
    <source>
        <dbReference type="Proteomes" id="UP000293874"/>
    </source>
</evidence>
<dbReference type="Proteomes" id="UP000293874">
    <property type="component" value="Unassembled WGS sequence"/>
</dbReference>
<comment type="caution">
    <text evidence="9">The sequence shown here is derived from an EMBL/GenBank/DDBJ whole genome shotgun (WGS) entry which is preliminary data.</text>
</comment>
<evidence type="ECO:0000259" key="8">
    <source>
        <dbReference type="Pfam" id="PF07715"/>
    </source>
</evidence>
<keyword evidence="2 7" id="KW-0813">Transport</keyword>
<dbReference type="InterPro" id="IPR012910">
    <property type="entry name" value="Plug_dom"/>
</dbReference>
<dbReference type="GO" id="GO:0009279">
    <property type="term" value="C:cell outer membrane"/>
    <property type="evidence" value="ECO:0007669"/>
    <property type="project" value="UniProtKB-SubCell"/>
</dbReference>
<dbReference type="AlphaFoldDB" id="A0A4V2F1M7"/>
<dbReference type="Pfam" id="PF13715">
    <property type="entry name" value="CarbopepD_reg_2"/>
    <property type="match status" value="1"/>
</dbReference>
<keyword evidence="4 7" id="KW-0812">Transmembrane</keyword>
<evidence type="ECO:0000256" key="5">
    <source>
        <dbReference type="ARBA" id="ARBA00023136"/>
    </source>
</evidence>
<evidence type="ECO:0000256" key="7">
    <source>
        <dbReference type="PROSITE-ProRule" id="PRU01360"/>
    </source>
</evidence>
<dbReference type="NCBIfam" id="TIGR04056">
    <property type="entry name" value="OMP_RagA_SusC"/>
    <property type="match status" value="1"/>
</dbReference>
<dbReference type="InterPro" id="IPR036942">
    <property type="entry name" value="Beta-barrel_TonB_sf"/>
</dbReference>